<dbReference type="Proteomes" id="UP000094329">
    <property type="component" value="Unassembled WGS sequence"/>
</dbReference>
<dbReference type="PIRSF" id="PIRSF000190">
    <property type="entry name" value="Pyd_amn-ph_oxd"/>
    <property type="match status" value="1"/>
</dbReference>
<dbReference type="InterPro" id="IPR011576">
    <property type="entry name" value="Pyridox_Oxase_N"/>
</dbReference>
<protein>
    <recommendedName>
        <fullName evidence="5">Pyridoxamine 5'-phosphate oxidase N-terminal domain-containing protein</fullName>
    </recommendedName>
</protein>
<organism evidence="6 7">
    <name type="scientific">Piscirickettsia litoralis</name>
    <dbReference type="NCBI Taxonomy" id="1891921"/>
    <lineage>
        <taxon>Bacteria</taxon>
        <taxon>Pseudomonadati</taxon>
        <taxon>Pseudomonadota</taxon>
        <taxon>Gammaproteobacteria</taxon>
        <taxon>Thiotrichales</taxon>
        <taxon>Piscirickettsiaceae</taxon>
        <taxon>Piscirickettsia</taxon>
    </lineage>
</organism>
<name>A0ABX2ZZQ8_9GAMM</name>
<accession>A0ABX2ZZQ8</accession>
<evidence type="ECO:0000256" key="4">
    <source>
        <dbReference type="ARBA" id="ARBA00023002"/>
    </source>
</evidence>
<keyword evidence="4" id="KW-0560">Oxidoreductase</keyword>
<keyword evidence="2" id="KW-0285">Flavoprotein</keyword>
<keyword evidence="3" id="KW-0288">FMN</keyword>
<dbReference type="PANTHER" id="PTHR10851">
    <property type="entry name" value="PYRIDOXINE-5-PHOSPHATE OXIDASE"/>
    <property type="match status" value="1"/>
</dbReference>
<sequence length="200" mass="23492">MRSPFDLMREWVDQECKLGSQSPNRAILSTIANENEKMQPHSRVVALREFDDRGFLFFTSKKTRKYTELVSNPQASMVIWLELQQRQVVIEGNIQLLNNEENHSYWQALPKHNQLKFTAYGPHTNNEITSTSQLDVVYQELSKQYQDQENLPLSEYYKGSRLIPNRLMFYTLESESFSEFVEYIPGENEEGWQSRLLGPC</sequence>
<evidence type="ECO:0000256" key="1">
    <source>
        <dbReference type="ARBA" id="ARBA00001917"/>
    </source>
</evidence>
<evidence type="ECO:0000259" key="5">
    <source>
        <dbReference type="Pfam" id="PF01243"/>
    </source>
</evidence>
<feature type="domain" description="Pyridoxamine 5'-phosphate oxidase N-terminal" evidence="5">
    <location>
        <begin position="14"/>
        <end position="115"/>
    </location>
</feature>
<evidence type="ECO:0000313" key="6">
    <source>
        <dbReference type="EMBL" id="ODN41874.1"/>
    </source>
</evidence>
<keyword evidence="7" id="KW-1185">Reference proteome</keyword>
<reference evidence="6 7" key="1">
    <citation type="submission" date="2016-08" db="EMBL/GenBank/DDBJ databases">
        <title>Draft genome sequence of Candidatus Piscirickettsia litoralis, from seawater.</title>
        <authorList>
            <person name="Wan X."/>
            <person name="Lee A.J."/>
            <person name="Hou S."/>
            <person name="Donachie S.P."/>
        </authorList>
    </citation>
    <scope>NUCLEOTIDE SEQUENCE [LARGE SCALE GENOMIC DNA]</scope>
    <source>
        <strain evidence="6 7">Y2</strain>
    </source>
</reference>
<proteinExistence type="predicted"/>
<dbReference type="Gene3D" id="2.30.110.10">
    <property type="entry name" value="Electron Transport, Fmn-binding Protein, Chain A"/>
    <property type="match status" value="1"/>
</dbReference>
<gene>
    <name evidence="6" type="ORF">BGC07_01445</name>
</gene>
<dbReference type="Pfam" id="PF01243">
    <property type="entry name" value="PNPOx_N"/>
    <property type="match status" value="1"/>
</dbReference>
<dbReference type="InterPro" id="IPR000659">
    <property type="entry name" value="Pyridox_Oxase"/>
</dbReference>
<dbReference type="SUPFAM" id="SSF50475">
    <property type="entry name" value="FMN-binding split barrel"/>
    <property type="match status" value="1"/>
</dbReference>
<dbReference type="InterPro" id="IPR012349">
    <property type="entry name" value="Split_barrel_FMN-bd"/>
</dbReference>
<dbReference type="EMBL" id="MDTU01000001">
    <property type="protein sequence ID" value="ODN41874.1"/>
    <property type="molecule type" value="Genomic_DNA"/>
</dbReference>
<comment type="caution">
    <text evidence="6">The sequence shown here is derived from an EMBL/GenBank/DDBJ whole genome shotgun (WGS) entry which is preliminary data.</text>
</comment>
<comment type="cofactor">
    <cofactor evidence="1">
        <name>FMN</name>
        <dbReference type="ChEBI" id="CHEBI:58210"/>
    </cofactor>
</comment>
<evidence type="ECO:0000313" key="7">
    <source>
        <dbReference type="Proteomes" id="UP000094329"/>
    </source>
</evidence>
<dbReference type="PANTHER" id="PTHR10851:SF0">
    <property type="entry name" value="PYRIDOXINE-5'-PHOSPHATE OXIDASE"/>
    <property type="match status" value="1"/>
</dbReference>
<dbReference type="RefSeq" id="WP_069311676.1">
    <property type="nucleotide sequence ID" value="NZ_MDTU01000001.1"/>
</dbReference>
<evidence type="ECO:0000256" key="3">
    <source>
        <dbReference type="ARBA" id="ARBA00022643"/>
    </source>
</evidence>
<evidence type="ECO:0000256" key="2">
    <source>
        <dbReference type="ARBA" id="ARBA00022630"/>
    </source>
</evidence>